<proteinExistence type="inferred from homology"/>
<dbReference type="PRINTS" id="PR00118">
    <property type="entry name" value="BLACTAMASEA"/>
</dbReference>
<evidence type="ECO:0000259" key="8">
    <source>
        <dbReference type="Pfam" id="PF13354"/>
    </source>
</evidence>
<dbReference type="SUPFAM" id="SSF56601">
    <property type="entry name" value="beta-lactamase/transpeptidase-like"/>
    <property type="match status" value="1"/>
</dbReference>
<evidence type="ECO:0000313" key="9">
    <source>
        <dbReference type="EMBL" id="MYN08271.1"/>
    </source>
</evidence>
<dbReference type="Gene3D" id="3.40.710.10">
    <property type="entry name" value="DD-peptidase/beta-lactamase superfamily"/>
    <property type="match status" value="1"/>
</dbReference>
<evidence type="ECO:0000256" key="3">
    <source>
        <dbReference type="ARBA" id="ARBA00012865"/>
    </source>
</evidence>
<comment type="catalytic activity">
    <reaction evidence="1 6">
        <text>a beta-lactam + H2O = a substituted beta-amino acid</text>
        <dbReference type="Rhea" id="RHEA:20401"/>
        <dbReference type="ChEBI" id="CHEBI:15377"/>
        <dbReference type="ChEBI" id="CHEBI:35627"/>
        <dbReference type="ChEBI" id="CHEBI:140347"/>
        <dbReference type="EC" id="3.5.2.6"/>
    </reaction>
</comment>
<dbReference type="PANTHER" id="PTHR35333:SF3">
    <property type="entry name" value="BETA-LACTAMASE-TYPE TRANSPEPTIDASE FOLD CONTAINING PROTEIN"/>
    <property type="match status" value="1"/>
</dbReference>
<gene>
    <name evidence="9" type="primary">bla</name>
    <name evidence="9" type="ORF">GTP77_13100</name>
</gene>
<keyword evidence="10" id="KW-1185">Reference proteome</keyword>
<accession>A0A7X4HBN1</accession>
<evidence type="ECO:0000256" key="6">
    <source>
        <dbReference type="RuleBase" id="RU361140"/>
    </source>
</evidence>
<dbReference type="InterPro" id="IPR012338">
    <property type="entry name" value="Beta-lactam/transpept-like"/>
</dbReference>
<dbReference type="Proteomes" id="UP000450676">
    <property type="component" value="Unassembled WGS sequence"/>
</dbReference>
<dbReference type="EC" id="3.5.2.6" evidence="3 6"/>
<dbReference type="PANTHER" id="PTHR35333">
    <property type="entry name" value="BETA-LACTAMASE"/>
    <property type="match status" value="1"/>
</dbReference>
<evidence type="ECO:0000256" key="1">
    <source>
        <dbReference type="ARBA" id="ARBA00001526"/>
    </source>
</evidence>
<dbReference type="GO" id="GO:0046677">
    <property type="term" value="P:response to antibiotic"/>
    <property type="evidence" value="ECO:0007669"/>
    <property type="project" value="UniProtKB-UniRule"/>
</dbReference>
<dbReference type="GO" id="GO:0030655">
    <property type="term" value="P:beta-lactam antibiotic catabolic process"/>
    <property type="evidence" value="ECO:0007669"/>
    <property type="project" value="InterPro"/>
</dbReference>
<dbReference type="InterPro" id="IPR023650">
    <property type="entry name" value="Beta-lactam_class-A_AS"/>
</dbReference>
<evidence type="ECO:0000256" key="5">
    <source>
        <dbReference type="ARBA" id="ARBA00023251"/>
    </source>
</evidence>
<organism evidence="9 10">
    <name type="scientific">Pseudoduganella aquatica</name>
    <dbReference type="NCBI Taxonomy" id="2660641"/>
    <lineage>
        <taxon>Bacteria</taxon>
        <taxon>Pseudomonadati</taxon>
        <taxon>Pseudomonadota</taxon>
        <taxon>Betaproteobacteria</taxon>
        <taxon>Burkholderiales</taxon>
        <taxon>Oxalobacteraceae</taxon>
        <taxon>Telluria group</taxon>
        <taxon>Pseudoduganella</taxon>
    </lineage>
</organism>
<dbReference type="EMBL" id="WWCU01000012">
    <property type="protein sequence ID" value="MYN08271.1"/>
    <property type="molecule type" value="Genomic_DNA"/>
</dbReference>
<evidence type="ECO:0000313" key="10">
    <source>
        <dbReference type="Proteomes" id="UP000450676"/>
    </source>
</evidence>
<name>A0A7X4HBN1_9BURK</name>
<evidence type="ECO:0000256" key="4">
    <source>
        <dbReference type="ARBA" id="ARBA00022801"/>
    </source>
</evidence>
<dbReference type="InterPro" id="IPR045155">
    <property type="entry name" value="Beta-lactam_cat"/>
</dbReference>
<feature type="chain" id="PRO_5031282450" description="Beta-lactamase" evidence="7">
    <location>
        <begin position="23"/>
        <end position="287"/>
    </location>
</feature>
<keyword evidence="4 6" id="KW-0378">Hydrolase</keyword>
<dbReference type="AlphaFoldDB" id="A0A7X4HBN1"/>
<reference evidence="9 10" key="1">
    <citation type="submission" date="2019-12" db="EMBL/GenBank/DDBJ databases">
        <title>Novel species isolated from a subtropical stream in China.</title>
        <authorList>
            <person name="Lu H."/>
        </authorList>
    </citation>
    <scope>NUCLEOTIDE SEQUENCE [LARGE SCALE GENOMIC DNA]</scope>
    <source>
        <strain evidence="9 10">FT127W</strain>
    </source>
</reference>
<keyword evidence="7" id="KW-0732">Signal</keyword>
<feature type="signal peptide" evidence="7">
    <location>
        <begin position="1"/>
        <end position="22"/>
    </location>
</feature>
<sequence>MQRRDFLGAAALAPFVSLDAFAADATVPAFAALEKDLGGRLGVAAINLSNGKQAGHRAGERFPLCSTFKAVLAAAILQRSASDPSLLQRRIHYTEKDLVPHAPITGERIAKGMTVEELCAATVQYSDNPAANLLMKVLGGPEAVTAFARSVGDTEFRLDRWETELNTAIPGDPRDTTTPQAMMRSLQALVVGDALPAPQRQQLKEWLVGNTTGGKMIRAGTPAGWTVGDKTGGGAYGARNDIAVIWPPGKAPIVIAIYTAHSQEDAKYREDIIAGATRAAIALVAEA</sequence>
<feature type="domain" description="Beta-lactamase class A catalytic" evidence="8">
    <location>
        <begin position="42"/>
        <end position="259"/>
    </location>
</feature>
<keyword evidence="5 6" id="KW-0046">Antibiotic resistance</keyword>
<comment type="caution">
    <text evidence="9">The sequence shown here is derived from an EMBL/GenBank/DDBJ whole genome shotgun (WGS) entry which is preliminary data.</text>
</comment>
<dbReference type="RefSeq" id="WP_161072594.1">
    <property type="nucleotide sequence ID" value="NZ_WWCU01000012.1"/>
</dbReference>
<dbReference type="InterPro" id="IPR000871">
    <property type="entry name" value="Beta-lactam_class-A"/>
</dbReference>
<comment type="similarity">
    <text evidence="2 6">Belongs to the class-A beta-lactamase family.</text>
</comment>
<evidence type="ECO:0000256" key="7">
    <source>
        <dbReference type="SAM" id="SignalP"/>
    </source>
</evidence>
<dbReference type="NCBIfam" id="NF033103">
    <property type="entry name" value="bla_class_A"/>
    <property type="match status" value="1"/>
</dbReference>
<dbReference type="Pfam" id="PF13354">
    <property type="entry name" value="Beta-lactamase2"/>
    <property type="match status" value="1"/>
</dbReference>
<dbReference type="GO" id="GO:0008800">
    <property type="term" value="F:beta-lactamase activity"/>
    <property type="evidence" value="ECO:0007669"/>
    <property type="project" value="UniProtKB-UniRule"/>
</dbReference>
<protein>
    <recommendedName>
        <fullName evidence="3 6">Beta-lactamase</fullName>
        <ecNumber evidence="3 6">3.5.2.6</ecNumber>
    </recommendedName>
</protein>
<dbReference type="PROSITE" id="PS00146">
    <property type="entry name" value="BETA_LACTAMASE_A"/>
    <property type="match status" value="1"/>
</dbReference>
<evidence type="ECO:0000256" key="2">
    <source>
        <dbReference type="ARBA" id="ARBA00009009"/>
    </source>
</evidence>